<dbReference type="AlphaFoldDB" id="I0SIG4"/>
<sequence length="64" mass="7496">MEVKIKENTASGHNLNVDKLKEDVSKGELVLDWINEVIEKIYIYDKDDFEIVWKIKESDGVDKK</sequence>
<reference evidence="1 2" key="1">
    <citation type="submission" date="2012-01" db="EMBL/GenBank/DDBJ databases">
        <authorList>
            <person name="Harkins D.M."/>
            <person name="Madupu R."/>
            <person name="Durkin A.S."/>
            <person name="Torralba M."/>
            <person name="Methe B."/>
            <person name="Sutton G.G."/>
            <person name="Nelson K.E."/>
        </authorList>
    </citation>
    <scope>NUCLEOTIDE SEQUENCE [LARGE SCALE GENOMIC DNA]</scope>
    <source>
        <strain evidence="1 2">CCUG 39159</strain>
    </source>
</reference>
<dbReference type="Proteomes" id="UP000003245">
    <property type="component" value="Unassembled WGS sequence"/>
</dbReference>
<proteinExistence type="predicted"/>
<comment type="caution">
    <text evidence="1">The sequence shown here is derived from an EMBL/GenBank/DDBJ whole genome shotgun (WGS) entry which is preliminary data.</text>
</comment>
<evidence type="ECO:0000313" key="1">
    <source>
        <dbReference type="EMBL" id="EID23167.1"/>
    </source>
</evidence>
<name>I0SIG4_STRAP</name>
<accession>I0SIG4</accession>
<gene>
    <name evidence="1" type="ORF">HMPREF1043_0264</name>
</gene>
<keyword evidence="2" id="KW-1185">Reference proteome</keyword>
<protein>
    <submittedName>
        <fullName evidence="1">Uncharacterized protein</fullName>
    </submittedName>
</protein>
<dbReference type="PATRIC" id="fig|1095729.3.peg.638"/>
<organism evidence="1 2">
    <name type="scientific">Streptococcus anginosus subsp. whileyi CCUG 39159</name>
    <dbReference type="NCBI Taxonomy" id="1095729"/>
    <lineage>
        <taxon>Bacteria</taxon>
        <taxon>Bacillati</taxon>
        <taxon>Bacillota</taxon>
        <taxon>Bacilli</taxon>
        <taxon>Lactobacillales</taxon>
        <taxon>Streptococcaceae</taxon>
        <taxon>Streptococcus</taxon>
        <taxon>Streptococcus anginosus group</taxon>
    </lineage>
</organism>
<dbReference type="RefSeq" id="WP_003034847.1">
    <property type="nucleotide sequence ID" value="NZ_AICP01000029.1"/>
</dbReference>
<evidence type="ECO:0000313" key="2">
    <source>
        <dbReference type="Proteomes" id="UP000003245"/>
    </source>
</evidence>
<dbReference type="EMBL" id="AICP01000029">
    <property type="protein sequence ID" value="EID23167.1"/>
    <property type="molecule type" value="Genomic_DNA"/>
</dbReference>